<feature type="region of interest" description="Disordered" evidence="1">
    <location>
        <begin position="111"/>
        <end position="153"/>
    </location>
</feature>
<protein>
    <submittedName>
        <fullName evidence="2">Uncharacterized protein</fullName>
    </submittedName>
</protein>
<accession>A0A9W8LZL1</accession>
<feature type="compositionally biased region" description="Low complexity" evidence="1">
    <location>
        <begin position="131"/>
        <end position="142"/>
    </location>
</feature>
<name>A0A9W8LZL1_9FUNG</name>
<proteinExistence type="predicted"/>
<reference evidence="2" key="1">
    <citation type="submission" date="2022-07" db="EMBL/GenBank/DDBJ databases">
        <title>Phylogenomic reconstructions and comparative analyses of Kickxellomycotina fungi.</title>
        <authorList>
            <person name="Reynolds N.K."/>
            <person name="Stajich J.E."/>
            <person name="Barry K."/>
            <person name="Grigoriev I.V."/>
            <person name="Crous P."/>
            <person name="Smith M.E."/>
        </authorList>
    </citation>
    <scope>NUCLEOTIDE SEQUENCE</scope>
    <source>
        <strain evidence="2">NRRL 1566</strain>
    </source>
</reference>
<sequence>MADELAVLDWVTQHCCAHDDHELLEDLLPLRKCVSKRIKRQKTSSAVQEETAGQLDSDGQPLHIVFYKLRRALDNLDPAYLGLEETEEMLEQQQPWASPLNLQRMAKPLVSKRPRTPLSDSPESGNGPLQPFSSPFNSPSRPTQRKRQNKVDKAAARALDIPELIYLLITAENARRHFANELRAKMLAQKSVGDQSERWQHKLAKRNIAAETKFENILVALKELVVLRSVADMGRPPVGELEQVLSNAALQQKQPKSVHLKAQDTQTPNSGFDAALGLAVLNLMFPLDPLHADTRWPLSTNKWQQRYAFPLQHVPNPRMQLHQLLCETEAWVSGDERVTTS</sequence>
<evidence type="ECO:0000256" key="1">
    <source>
        <dbReference type="SAM" id="MobiDB-lite"/>
    </source>
</evidence>
<gene>
    <name evidence="2" type="ORF">IWW36_003885</name>
</gene>
<keyword evidence="3" id="KW-1185">Reference proteome</keyword>
<evidence type="ECO:0000313" key="3">
    <source>
        <dbReference type="Proteomes" id="UP001139887"/>
    </source>
</evidence>
<dbReference type="EMBL" id="JANBUW010000327">
    <property type="protein sequence ID" value="KAJ2847371.1"/>
    <property type="molecule type" value="Genomic_DNA"/>
</dbReference>
<feature type="non-terminal residue" evidence="2">
    <location>
        <position position="1"/>
    </location>
</feature>
<organism evidence="2 3">
    <name type="scientific">Coemansia brasiliensis</name>
    <dbReference type="NCBI Taxonomy" id="2650707"/>
    <lineage>
        <taxon>Eukaryota</taxon>
        <taxon>Fungi</taxon>
        <taxon>Fungi incertae sedis</taxon>
        <taxon>Zoopagomycota</taxon>
        <taxon>Kickxellomycotina</taxon>
        <taxon>Kickxellomycetes</taxon>
        <taxon>Kickxellales</taxon>
        <taxon>Kickxellaceae</taxon>
        <taxon>Coemansia</taxon>
    </lineage>
</organism>
<evidence type="ECO:0000313" key="2">
    <source>
        <dbReference type="EMBL" id="KAJ2847371.1"/>
    </source>
</evidence>
<comment type="caution">
    <text evidence="2">The sequence shown here is derived from an EMBL/GenBank/DDBJ whole genome shotgun (WGS) entry which is preliminary data.</text>
</comment>
<dbReference type="OrthoDB" id="5591029at2759"/>
<dbReference type="Proteomes" id="UP001139887">
    <property type="component" value="Unassembled WGS sequence"/>
</dbReference>
<dbReference type="AlphaFoldDB" id="A0A9W8LZL1"/>